<keyword evidence="3 6" id="KW-0812">Transmembrane</keyword>
<evidence type="ECO:0000256" key="5">
    <source>
        <dbReference type="ARBA" id="ARBA00023136"/>
    </source>
</evidence>
<evidence type="ECO:0000256" key="6">
    <source>
        <dbReference type="SAM" id="Phobius"/>
    </source>
</evidence>
<reference evidence="8" key="1">
    <citation type="submission" date="2022-11" db="UniProtKB">
        <authorList>
            <consortium name="WormBaseParasite"/>
        </authorList>
    </citation>
    <scope>IDENTIFICATION</scope>
</reference>
<evidence type="ECO:0000256" key="3">
    <source>
        <dbReference type="ARBA" id="ARBA00022692"/>
    </source>
</evidence>
<evidence type="ECO:0000313" key="8">
    <source>
        <dbReference type="WBParaSite" id="ACRNAN_scaffold1779.g30698.t1"/>
    </source>
</evidence>
<dbReference type="GO" id="GO:0005783">
    <property type="term" value="C:endoplasmic reticulum"/>
    <property type="evidence" value="ECO:0007669"/>
    <property type="project" value="TreeGrafter"/>
</dbReference>
<organism evidence="7 8">
    <name type="scientific">Acrobeloides nanus</name>
    <dbReference type="NCBI Taxonomy" id="290746"/>
    <lineage>
        <taxon>Eukaryota</taxon>
        <taxon>Metazoa</taxon>
        <taxon>Ecdysozoa</taxon>
        <taxon>Nematoda</taxon>
        <taxon>Chromadorea</taxon>
        <taxon>Rhabditida</taxon>
        <taxon>Tylenchina</taxon>
        <taxon>Cephalobomorpha</taxon>
        <taxon>Cephaloboidea</taxon>
        <taxon>Cephalobidae</taxon>
        <taxon>Acrobeloides</taxon>
    </lineage>
</organism>
<proteinExistence type="inferred from homology"/>
<comment type="subcellular location">
    <subcellularLocation>
        <location evidence="1">Membrane</location>
    </subcellularLocation>
</comment>
<evidence type="ECO:0000313" key="7">
    <source>
        <dbReference type="Proteomes" id="UP000887540"/>
    </source>
</evidence>
<dbReference type="GO" id="GO:0005794">
    <property type="term" value="C:Golgi apparatus"/>
    <property type="evidence" value="ECO:0007669"/>
    <property type="project" value="TreeGrafter"/>
</dbReference>
<accession>A0A914D2B4</accession>
<dbReference type="PANTHER" id="PTHR10926">
    <property type="entry name" value="CELL CYCLE CONTROL PROTEIN 50"/>
    <property type="match status" value="1"/>
</dbReference>
<keyword evidence="7" id="KW-1185">Reference proteome</keyword>
<dbReference type="WBParaSite" id="ACRNAN_scaffold1779.g30698.t1">
    <property type="protein sequence ID" value="ACRNAN_scaffold1779.g30698.t1"/>
    <property type="gene ID" value="ACRNAN_scaffold1779.g30698"/>
</dbReference>
<evidence type="ECO:0000256" key="1">
    <source>
        <dbReference type="ARBA" id="ARBA00004370"/>
    </source>
</evidence>
<keyword evidence="4 6" id="KW-1133">Transmembrane helix</keyword>
<evidence type="ECO:0000256" key="4">
    <source>
        <dbReference type="ARBA" id="ARBA00022989"/>
    </source>
</evidence>
<dbReference type="GO" id="GO:0005886">
    <property type="term" value="C:plasma membrane"/>
    <property type="evidence" value="ECO:0007669"/>
    <property type="project" value="TreeGrafter"/>
</dbReference>
<keyword evidence="5 6" id="KW-0472">Membrane</keyword>
<dbReference type="AlphaFoldDB" id="A0A914D2B4"/>
<protein>
    <submittedName>
        <fullName evidence="8">Uncharacterized protein</fullName>
    </submittedName>
</protein>
<dbReference type="Pfam" id="PF03381">
    <property type="entry name" value="CDC50"/>
    <property type="match status" value="1"/>
</dbReference>
<dbReference type="PANTHER" id="PTHR10926:SF23">
    <property type="entry name" value="CELL CYCLE CONTROL PROTEIN 50A"/>
    <property type="match status" value="1"/>
</dbReference>
<comment type="similarity">
    <text evidence="2">Belongs to the CDC50/LEM3 family.</text>
</comment>
<evidence type="ECO:0000256" key="2">
    <source>
        <dbReference type="ARBA" id="ARBA00009457"/>
    </source>
</evidence>
<dbReference type="InterPro" id="IPR005045">
    <property type="entry name" value="CDC50/LEM3_fam"/>
</dbReference>
<sequence>MTASALPDFRKTYRRLDRQANDTFKDGLPAGNYTLIIKFNYPVASYNSTKKFIIAVEGFLGPKNYFIAYVYLATGAFFASLAILMAIVEFCPHSPLNRFVLYCSERLKDD</sequence>
<name>A0A914D2B4_9BILA</name>
<dbReference type="Proteomes" id="UP000887540">
    <property type="component" value="Unplaced"/>
</dbReference>
<feature type="transmembrane region" description="Helical" evidence="6">
    <location>
        <begin position="66"/>
        <end position="88"/>
    </location>
</feature>